<keyword evidence="1" id="KW-0472">Membrane</keyword>
<feature type="transmembrane region" description="Helical" evidence="1">
    <location>
        <begin position="12"/>
        <end position="32"/>
    </location>
</feature>
<keyword evidence="1" id="KW-0812">Transmembrane</keyword>
<feature type="transmembrane region" description="Helical" evidence="1">
    <location>
        <begin position="52"/>
        <end position="76"/>
    </location>
</feature>
<evidence type="ECO:0000313" key="2">
    <source>
        <dbReference type="EMBL" id="TPV47494.1"/>
    </source>
</evidence>
<dbReference type="OrthoDB" id="9932953at2"/>
<keyword evidence="3" id="KW-1185">Reference proteome</keyword>
<dbReference type="RefSeq" id="WP_128085546.1">
    <property type="nucleotide sequence ID" value="NZ_CP071405.1"/>
</dbReference>
<name>A0A506QMZ0_9GAMM</name>
<dbReference type="AlphaFoldDB" id="A0A506QMZ0"/>
<sequence>MQGKWFMERIKWLFLYAMFTLFYLVVIPEIIFRTLSEYAYMKLGEIVNPFQIFPSTVNALFIAIVVSSLLLAWLTFKLIKRVTKRGNATH</sequence>
<proteinExistence type="predicted"/>
<dbReference type="Proteomes" id="UP000317747">
    <property type="component" value="Unassembled WGS sequence"/>
</dbReference>
<evidence type="ECO:0000313" key="3">
    <source>
        <dbReference type="Proteomes" id="UP000317747"/>
    </source>
</evidence>
<protein>
    <submittedName>
        <fullName evidence="2">Uncharacterized protein</fullName>
    </submittedName>
</protein>
<evidence type="ECO:0000256" key="1">
    <source>
        <dbReference type="SAM" id="Phobius"/>
    </source>
</evidence>
<keyword evidence="1" id="KW-1133">Transmembrane helix</keyword>
<organism evidence="2 3">
    <name type="scientific">Pantoea deleyi</name>
    <dbReference type="NCBI Taxonomy" id="470932"/>
    <lineage>
        <taxon>Bacteria</taxon>
        <taxon>Pseudomonadati</taxon>
        <taxon>Pseudomonadota</taxon>
        <taxon>Gammaproteobacteria</taxon>
        <taxon>Enterobacterales</taxon>
        <taxon>Erwiniaceae</taxon>
        <taxon>Pantoea</taxon>
    </lineage>
</organism>
<reference evidence="2 3" key="1">
    <citation type="submission" date="2019-06" db="EMBL/GenBank/DDBJ databases">
        <title>Taxogenomics and systematics of the genus Pantoea.</title>
        <authorList>
            <person name="Tambong J.T."/>
        </authorList>
    </citation>
    <scope>NUCLEOTIDE SEQUENCE [LARGE SCALE GENOMIC DNA]</scope>
    <source>
        <strain evidence="2 3">LMG 24200</strain>
    </source>
</reference>
<comment type="caution">
    <text evidence="2">The sequence shown here is derived from an EMBL/GenBank/DDBJ whole genome shotgun (WGS) entry which is preliminary data.</text>
</comment>
<accession>A0A506QMZ0</accession>
<gene>
    <name evidence="2" type="ORF">FJW01_03710</name>
</gene>
<dbReference type="EMBL" id="VHJA01000030">
    <property type="protein sequence ID" value="TPV47494.1"/>
    <property type="molecule type" value="Genomic_DNA"/>
</dbReference>